<organism evidence="2 3">
    <name type="scientific">Lacipirellula parvula</name>
    <dbReference type="NCBI Taxonomy" id="2650471"/>
    <lineage>
        <taxon>Bacteria</taxon>
        <taxon>Pseudomonadati</taxon>
        <taxon>Planctomycetota</taxon>
        <taxon>Planctomycetia</taxon>
        <taxon>Pirellulales</taxon>
        <taxon>Lacipirellulaceae</taxon>
        <taxon>Lacipirellula</taxon>
    </lineage>
</organism>
<dbReference type="PANTHER" id="PTHR35337">
    <property type="entry name" value="SLR1478 PROTEIN"/>
    <property type="match status" value="1"/>
</dbReference>
<dbReference type="AlphaFoldDB" id="A0A5K7XJU0"/>
<evidence type="ECO:0008006" key="4">
    <source>
        <dbReference type="Google" id="ProtNLM"/>
    </source>
</evidence>
<proteinExistence type="predicted"/>
<keyword evidence="1" id="KW-1133">Transmembrane helix</keyword>
<accession>A0A5K7XJU0</accession>
<protein>
    <recommendedName>
        <fullName evidence="4">Stage II sporulation protein M</fullName>
    </recommendedName>
</protein>
<feature type="transmembrane region" description="Helical" evidence="1">
    <location>
        <begin position="166"/>
        <end position="188"/>
    </location>
</feature>
<keyword evidence="1" id="KW-0472">Membrane</keyword>
<feature type="transmembrane region" description="Helical" evidence="1">
    <location>
        <begin position="195"/>
        <end position="215"/>
    </location>
</feature>
<gene>
    <name evidence="2" type="ORF">PLANPX_4298</name>
</gene>
<feature type="transmembrane region" description="Helical" evidence="1">
    <location>
        <begin position="105"/>
        <end position="125"/>
    </location>
</feature>
<evidence type="ECO:0000256" key="1">
    <source>
        <dbReference type="SAM" id="Phobius"/>
    </source>
</evidence>
<dbReference type="Proteomes" id="UP000326837">
    <property type="component" value="Chromosome"/>
</dbReference>
<keyword evidence="3" id="KW-1185">Reference proteome</keyword>
<reference evidence="3" key="1">
    <citation type="submission" date="2019-10" db="EMBL/GenBank/DDBJ databases">
        <title>Lacipirellula parvula gen. nov., sp. nov., representing a lineage of planctomycetes widespread in freshwater anoxic habitats, and description of the family Lacipirellulaceae.</title>
        <authorList>
            <person name="Dedysh S.N."/>
            <person name="Kulichevskaya I.S."/>
            <person name="Beletsky A.V."/>
            <person name="Rakitin A.L."/>
            <person name="Mardanov A.V."/>
            <person name="Ivanova A.A."/>
            <person name="Saltykova V.X."/>
            <person name="Rijpstra W.I.C."/>
            <person name="Sinninghe Damste J.S."/>
            <person name="Ravin N.V."/>
        </authorList>
    </citation>
    <scope>NUCLEOTIDE SEQUENCE [LARGE SCALE GENOMIC DNA]</scope>
    <source>
        <strain evidence="3">PX69</strain>
    </source>
</reference>
<evidence type="ECO:0000313" key="2">
    <source>
        <dbReference type="EMBL" id="BBO34686.1"/>
    </source>
</evidence>
<feature type="transmembrane region" description="Helical" evidence="1">
    <location>
        <begin position="301"/>
        <end position="320"/>
    </location>
</feature>
<dbReference type="InterPro" id="IPR002798">
    <property type="entry name" value="SpoIIM-like"/>
</dbReference>
<evidence type="ECO:0000313" key="3">
    <source>
        <dbReference type="Proteomes" id="UP000326837"/>
    </source>
</evidence>
<keyword evidence="1" id="KW-0812">Transmembrane</keyword>
<dbReference type="Pfam" id="PF01944">
    <property type="entry name" value="SpoIIM"/>
    <property type="match status" value="1"/>
</dbReference>
<dbReference type="RefSeq" id="WP_152100214.1">
    <property type="nucleotide sequence ID" value="NZ_AP021861.1"/>
</dbReference>
<feature type="transmembrane region" description="Helical" evidence="1">
    <location>
        <begin position="265"/>
        <end position="286"/>
    </location>
</feature>
<dbReference type="KEGG" id="lpav:PLANPX_4298"/>
<dbReference type="PANTHER" id="PTHR35337:SF1">
    <property type="entry name" value="SLR1478 PROTEIN"/>
    <property type="match status" value="1"/>
</dbReference>
<name>A0A5K7XJU0_9BACT</name>
<feature type="transmembrane region" description="Helical" evidence="1">
    <location>
        <begin position="221"/>
        <end position="244"/>
    </location>
</feature>
<dbReference type="EMBL" id="AP021861">
    <property type="protein sequence ID" value="BBO34686.1"/>
    <property type="molecule type" value="Genomic_DNA"/>
</dbReference>
<sequence length="349" mass="38054">MSHFYARNKPLWDELDQLVQRARRSPRDLEPAELERLDVLYRRVAVHVAQAGTRSSDRQLQQYLNGLASAAHSVIYLPPQQSMFRGAWTFVNEGFARLIVRNWRFHAASAALLIAGALLAFFASLSDPVAAYALMPAGDPRQPGASRDQLIEVLRSGREKGGGDKFVFASFLFSHNLKVGIMALGLGVLAAVPTIFLMILNGMILGSFIAVHYRAGLTTEMWAWILPHGITEMGAIILCGGIGLKLGQAVVSPRMLTRTESLRRAGIEAGAMTIGVAGMLVAAASIESFLRQSHLSTDGRLVFAAASGVFWILYLAHGAIRERRSRWREEMLALSAEDLASAFLPAGKA</sequence>